<feature type="chain" id="PRO_5035222850" description="Secreted protein" evidence="1">
    <location>
        <begin position="21"/>
        <end position="65"/>
    </location>
</feature>
<dbReference type="AlphaFoldDB" id="A0A8J2JIR7"/>
<proteinExistence type="predicted"/>
<sequence length="65" mass="6913">MMKLSLLPLLASTFVGVASSGTLDWRPLVSMRWWVLRKLPFSSVFGPVLPPPSGIAGGHGAHSVV</sequence>
<dbReference type="EMBL" id="CAJVCH010027786">
    <property type="protein sequence ID" value="CAG7703023.1"/>
    <property type="molecule type" value="Genomic_DNA"/>
</dbReference>
<reference evidence="2" key="1">
    <citation type="submission" date="2021-06" db="EMBL/GenBank/DDBJ databases">
        <authorList>
            <person name="Hodson N. C."/>
            <person name="Mongue J. A."/>
            <person name="Jaron S. K."/>
        </authorList>
    </citation>
    <scope>NUCLEOTIDE SEQUENCE</scope>
</reference>
<keyword evidence="1" id="KW-0732">Signal</keyword>
<protein>
    <recommendedName>
        <fullName evidence="4">Secreted protein</fullName>
    </recommendedName>
</protein>
<name>A0A8J2JIR7_9HEXA</name>
<evidence type="ECO:0008006" key="4">
    <source>
        <dbReference type="Google" id="ProtNLM"/>
    </source>
</evidence>
<evidence type="ECO:0000256" key="1">
    <source>
        <dbReference type="SAM" id="SignalP"/>
    </source>
</evidence>
<accession>A0A8J2JIR7</accession>
<feature type="non-terminal residue" evidence="2">
    <location>
        <position position="65"/>
    </location>
</feature>
<gene>
    <name evidence="2" type="ORF">AFUS01_LOCUS4459</name>
</gene>
<keyword evidence="3" id="KW-1185">Reference proteome</keyword>
<feature type="signal peptide" evidence="1">
    <location>
        <begin position="1"/>
        <end position="20"/>
    </location>
</feature>
<evidence type="ECO:0000313" key="2">
    <source>
        <dbReference type="EMBL" id="CAG7703023.1"/>
    </source>
</evidence>
<organism evidence="2 3">
    <name type="scientific">Allacma fusca</name>
    <dbReference type="NCBI Taxonomy" id="39272"/>
    <lineage>
        <taxon>Eukaryota</taxon>
        <taxon>Metazoa</taxon>
        <taxon>Ecdysozoa</taxon>
        <taxon>Arthropoda</taxon>
        <taxon>Hexapoda</taxon>
        <taxon>Collembola</taxon>
        <taxon>Symphypleona</taxon>
        <taxon>Sminthuridae</taxon>
        <taxon>Allacma</taxon>
    </lineage>
</organism>
<dbReference type="Proteomes" id="UP000708208">
    <property type="component" value="Unassembled WGS sequence"/>
</dbReference>
<evidence type="ECO:0000313" key="3">
    <source>
        <dbReference type="Proteomes" id="UP000708208"/>
    </source>
</evidence>
<comment type="caution">
    <text evidence="2">The sequence shown here is derived from an EMBL/GenBank/DDBJ whole genome shotgun (WGS) entry which is preliminary data.</text>
</comment>